<keyword evidence="3" id="KW-1185">Reference proteome</keyword>
<dbReference type="GO" id="GO:0006355">
    <property type="term" value="P:regulation of DNA-templated transcription"/>
    <property type="evidence" value="ECO:0007669"/>
    <property type="project" value="InterPro"/>
</dbReference>
<evidence type="ECO:0000313" key="3">
    <source>
        <dbReference type="Proteomes" id="UP000653730"/>
    </source>
</evidence>
<reference evidence="2 3" key="1">
    <citation type="submission" date="2020-09" db="EMBL/GenBank/DDBJ databases">
        <title>Sinomicrobium weinanense sp. nov., a halophilic bacteria isolated from saline-alkali soil.</title>
        <authorList>
            <person name="Wu P."/>
            <person name="Ren H."/>
            <person name="Mei Y."/>
            <person name="Liang Y."/>
            <person name="Chen Z."/>
        </authorList>
    </citation>
    <scope>NUCLEOTIDE SEQUENCE [LARGE SCALE GENOMIC DNA]</scope>
    <source>
        <strain evidence="2 3">FJxs</strain>
    </source>
</reference>
<gene>
    <name evidence="2" type="ORF">IBL28_04740</name>
</gene>
<evidence type="ECO:0000313" key="2">
    <source>
        <dbReference type="EMBL" id="MBC9795263.1"/>
    </source>
</evidence>
<evidence type="ECO:0008006" key="4">
    <source>
        <dbReference type="Google" id="ProtNLM"/>
    </source>
</evidence>
<dbReference type="SUPFAM" id="SSF46894">
    <property type="entry name" value="C-terminal effector domain of the bipartite response regulators"/>
    <property type="match status" value="1"/>
</dbReference>
<dbReference type="EMBL" id="JACVDC010000008">
    <property type="protein sequence ID" value="MBC9795263.1"/>
    <property type="molecule type" value="Genomic_DNA"/>
</dbReference>
<dbReference type="InterPro" id="IPR036388">
    <property type="entry name" value="WH-like_DNA-bd_sf"/>
</dbReference>
<name>A0A926Q117_9FLAO</name>
<organism evidence="2 3">
    <name type="scientific">Sinomicrobium weinanense</name>
    <dbReference type="NCBI Taxonomy" id="2842200"/>
    <lineage>
        <taxon>Bacteria</taxon>
        <taxon>Pseudomonadati</taxon>
        <taxon>Bacteroidota</taxon>
        <taxon>Flavobacteriia</taxon>
        <taxon>Flavobacteriales</taxon>
        <taxon>Flavobacteriaceae</taxon>
        <taxon>Sinomicrobium</taxon>
    </lineage>
</organism>
<proteinExistence type="predicted"/>
<dbReference type="RefSeq" id="WP_187964418.1">
    <property type="nucleotide sequence ID" value="NZ_JACVDC010000008.1"/>
</dbReference>
<accession>A0A926Q117</accession>
<feature type="coiled-coil region" evidence="1">
    <location>
        <begin position="1"/>
        <end position="42"/>
    </location>
</feature>
<sequence length="129" mass="15503">MREKERLIEEKESVLKQKEEETRELEQKVNEAFKEVVALAKENNPEFISRFMEVYPDFYSRLLDMDPNLQASELHFCAMLFLNFSTKEIAAYTYVTPKAVQTRKYRLRKKFDIPSDKDISLWLRELDNK</sequence>
<keyword evidence="1" id="KW-0175">Coiled coil</keyword>
<protein>
    <recommendedName>
        <fullName evidence="4">HTH luxR-type domain-containing protein</fullName>
    </recommendedName>
</protein>
<dbReference type="GO" id="GO:0003677">
    <property type="term" value="F:DNA binding"/>
    <property type="evidence" value="ECO:0007669"/>
    <property type="project" value="InterPro"/>
</dbReference>
<dbReference type="InterPro" id="IPR016032">
    <property type="entry name" value="Sig_transdc_resp-reg_C-effctor"/>
</dbReference>
<dbReference type="AlphaFoldDB" id="A0A926Q117"/>
<dbReference type="Gene3D" id="1.10.10.10">
    <property type="entry name" value="Winged helix-like DNA-binding domain superfamily/Winged helix DNA-binding domain"/>
    <property type="match status" value="1"/>
</dbReference>
<evidence type="ECO:0000256" key="1">
    <source>
        <dbReference type="SAM" id="Coils"/>
    </source>
</evidence>
<dbReference type="Proteomes" id="UP000653730">
    <property type="component" value="Unassembled WGS sequence"/>
</dbReference>
<comment type="caution">
    <text evidence="2">The sequence shown here is derived from an EMBL/GenBank/DDBJ whole genome shotgun (WGS) entry which is preliminary data.</text>
</comment>